<dbReference type="OrthoDB" id="9775096at2"/>
<feature type="domain" description="Beta-lactamase class A catalytic" evidence="1">
    <location>
        <begin position="25"/>
        <end position="231"/>
    </location>
</feature>
<evidence type="ECO:0000259" key="1">
    <source>
        <dbReference type="Pfam" id="PF13354"/>
    </source>
</evidence>
<dbReference type="EMBL" id="CP042593">
    <property type="protein sequence ID" value="QED46318.1"/>
    <property type="molecule type" value="Genomic_DNA"/>
</dbReference>
<dbReference type="KEGG" id="bda:FSZ17_02910"/>
<dbReference type="InterPro" id="IPR000871">
    <property type="entry name" value="Beta-lactam_class-A"/>
</dbReference>
<dbReference type="RefSeq" id="WP_057775679.1">
    <property type="nucleotide sequence ID" value="NZ_CP042593.1"/>
</dbReference>
<keyword evidence="2" id="KW-0378">Hydrolase</keyword>
<gene>
    <name evidence="2" type="ORF">FSZ17_02910</name>
</gene>
<dbReference type="GO" id="GO:0046677">
    <property type="term" value="P:response to antibiotic"/>
    <property type="evidence" value="ECO:0007669"/>
    <property type="project" value="InterPro"/>
</dbReference>
<dbReference type="SUPFAM" id="SSF56601">
    <property type="entry name" value="beta-lactamase/transpeptidase-like"/>
    <property type="match status" value="1"/>
</dbReference>
<organism evidence="2 3">
    <name type="scientific">Cytobacillus dafuensis</name>
    <name type="common">Bacillus dafuensis</name>
    <dbReference type="NCBI Taxonomy" id="1742359"/>
    <lineage>
        <taxon>Bacteria</taxon>
        <taxon>Bacillati</taxon>
        <taxon>Bacillota</taxon>
        <taxon>Bacilli</taxon>
        <taxon>Bacillales</taxon>
        <taxon>Bacillaceae</taxon>
        <taxon>Cytobacillus</taxon>
    </lineage>
</organism>
<accession>A0A5B8Z0B3</accession>
<protein>
    <submittedName>
        <fullName evidence="2">Serine hydrolase</fullName>
    </submittedName>
</protein>
<name>A0A5B8Z0B3_CYTDA</name>
<dbReference type="Proteomes" id="UP000321555">
    <property type="component" value="Chromosome"/>
</dbReference>
<dbReference type="AlphaFoldDB" id="A0A5B8Z0B3"/>
<dbReference type="InterPro" id="IPR012338">
    <property type="entry name" value="Beta-lactam/transpept-like"/>
</dbReference>
<dbReference type="STRING" id="1742359.GCA_001439625_04423"/>
<dbReference type="GO" id="GO:0008800">
    <property type="term" value="F:beta-lactamase activity"/>
    <property type="evidence" value="ECO:0007669"/>
    <property type="project" value="InterPro"/>
</dbReference>
<evidence type="ECO:0000313" key="3">
    <source>
        <dbReference type="Proteomes" id="UP000321555"/>
    </source>
</evidence>
<sequence length="260" mass="29231">MNFALLEKAMEKVAACCEGRIGFVLETGNSRIERNSEVKFSSASLIKIPILIEGFRQNDRGLLDLQEEITVLPKDQVGGAGVLQALSADLKIKIIDLMALMMVVSDNTATNLLIDRVGKNEINKCMKEIKLKWTELNRKMMDFEAIKSGMDNWTTAHDMVTCLKIIDQQFFLSKESSQKAFSIMEKQQFKKLFNTIDLEDLQVASKSGELPGVEHDCAIIRYGDKTIYSAVLIDQLKDPYEGKQILSQIGKLILRHLVNG</sequence>
<reference evidence="3" key="1">
    <citation type="submission" date="2019-08" db="EMBL/GenBank/DDBJ databases">
        <authorList>
            <person name="Zheng X."/>
        </authorList>
    </citation>
    <scope>NUCLEOTIDE SEQUENCE [LARGE SCALE GENOMIC DNA]</scope>
    <source>
        <strain evidence="3">FJAT-25496</strain>
    </source>
</reference>
<dbReference type="PANTHER" id="PTHR35333">
    <property type="entry name" value="BETA-LACTAMASE"/>
    <property type="match status" value="1"/>
</dbReference>
<dbReference type="Pfam" id="PF13354">
    <property type="entry name" value="Beta-lactamase2"/>
    <property type="match status" value="1"/>
</dbReference>
<dbReference type="Gene3D" id="3.40.710.10">
    <property type="entry name" value="DD-peptidase/beta-lactamase superfamily"/>
    <property type="match status" value="1"/>
</dbReference>
<dbReference type="GO" id="GO:0030655">
    <property type="term" value="P:beta-lactam antibiotic catabolic process"/>
    <property type="evidence" value="ECO:0007669"/>
    <property type="project" value="InterPro"/>
</dbReference>
<keyword evidence="3" id="KW-1185">Reference proteome</keyword>
<evidence type="ECO:0000313" key="2">
    <source>
        <dbReference type="EMBL" id="QED46318.1"/>
    </source>
</evidence>
<proteinExistence type="predicted"/>
<dbReference type="PANTHER" id="PTHR35333:SF3">
    <property type="entry name" value="BETA-LACTAMASE-TYPE TRANSPEPTIDASE FOLD CONTAINING PROTEIN"/>
    <property type="match status" value="1"/>
</dbReference>
<dbReference type="InterPro" id="IPR045155">
    <property type="entry name" value="Beta-lactam_cat"/>
</dbReference>